<sequence>MDAPVANPFHSSQPPNLDSELVAQPYDPVPRSSEIHLPALALYFSLRSIMDHEVHAFVAGACTTTLQNCREESSACLRSRGKQQFYYHYWLSIISSVVSRGTTELLIMQKSFSEIQKKAHIILLAFTYCTRHFRVDDLSADLHKSKGKALVNGDLSEDS</sequence>
<proteinExistence type="predicted"/>
<gene>
    <name evidence="2" type="ORF">Scep_016719</name>
</gene>
<reference evidence="2 3" key="1">
    <citation type="submission" date="2024-01" db="EMBL/GenBank/DDBJ databases">
        <title>Genome assemblies of Stephania.</title>
        <authorList>
            <person name="Yang L."/>
        </authorList>
    </citation>
    <scope>NUCLEOTIDE SEQUENCE [LARGE SCALE GENOMIC DNA]</scope>
    <source>
        <strain evidence="2">JXDWG</strain>
        <tissue evidence="2">Leaf</tissue>
    </source>
</reference>
<keyword evidence="3" id="KW-1185">Reference proteome</keyword>
<comment type="caution">
    <text evidence="2">The sequence shown here is derived from an EMBL/GenBank/DDBJ whole genome shotgun (WGS) entry which is preliminary data.</text>
</comment>
<evidence type="ECO:0000256" key="1">
    <source>
        <dbReference type="SAM" id="MobiDB-lite"/>
    </source>
</evidence>
<feature type="region of interest" description="Disordered" evidence="1">
    <location>
        <begin position="1"/>
        <end position="23"/>
    </location>
</feature>
<protein>
    <submittedName>
        <fullName evidence="2">Uncharacterized protein</fullName>
    </submittedName>
</protein>
<dbReference type="AlphaFoldDB" id="A0AAP0IN88"/>
<name>A0AAP0IN88_9MAGN</name>
<evidence type="ECO:0000313" key="2">
    <source>
        <dbReference type="EMBL" id="KAK9118626.1"/>
    </source>
</evidence>
<dbReference type="Proteomes" id="UP001419268">
    <property type="component" value="Unassembled WGS sequence"/>
</dbReference>
<organism evidence="2 3">
    <name type="scientific">Stephania cephalantha</name>
    <dbReference type="NCBI Taxonomy" id="152367"/>
    <lineage>
        <taxon>Eukaryota</taxon>
        <taxon>Viridiplantae</taxon>
        <taxon>Streptophyta</taxon>
        <taxon>Embryophyta</taxon>
        <taxon>Tracheophyta</taxon>
        <taxon>Spermatophyta</taxon>
        <taxon>Magnoliopsida</taxon>
        <taxon>Ranunculales</taxon>
        <taxon>Menispermaceae</taxon>
        <taxon>Menispermoideae</taxon>
        <taxon>Cissampelideae</taxon>
        <taxon>Stephania</taxon>
    </lineage>
</organism>
<evidence type="ECO:0000313" key="3">
    <source>
        <dbReference type="Proteomes" id="UP001419268"/>
    </source>
</evidence>
<accession>A0AAP0IN88</accession>
<dbReference type="EMBL" id="JBBNAG010000007">
    <property type="protein sequence ID" value="KAK9118626.1"/>
    <property type="molecule type" value="Genomic_DNA"/>
</dbReference>